<dbReference type="GO" id="GO:0048544">
    <property type="term" value="P:recognition of pollen"/>
    <property type="evidence" value="ECO:0007669"/>
    <property type="project" value="InterPro"/>
</dbReference>
<dbReference type="AlphaFoldDB" id="A0A1S4BU26"/>
<evidence type="ECO:0000256" key="2">
    <source>
        <dbReference type="ARBA" id="ARBA00023157"/>
    </source>
</evidence>
<reference evidence="5" key="1">
    <citation type="submission" date="2025-08" db="UniProtKB">
        <authorList>
            <consortium name="RefSeq"/>
        </authorList>
    </citation>
    <scope>IDENTIFICATION</scope>
</reference>
<dbReference type="SMR" id="A0A1S4BU26"/>
<evidence type="ECO:0000259" key="3">
    <source>
        <dbReference type="PROSITE" id="PS50011"/>
    </source>
</evidence>
<dbReference type="PaxDb" id="4097-A0A1S4BU26"/>
<feature type="domain" description="Protein kinase" evidence="3">
    <location>
        <begin position="270"/>
        <end position="359"/>
    </location>
</feature>
<keyword evidence="1" id="KW-0732">Signal</keyword>
<dbReference type="GO" id="GO:0005524">
    <property type="term" value="F:ATP binding"/>
    <property type="evidence" value="ECO:0007669"/>
    <property type="project" value="InterPro"/>
</dbReference>
<dbReference type="Gene3D" id="3.30.200.20">
    <property type="entry name" value="Phosphorylase Kinase, domain 1"/>
    <property type="match status" value="1"/>
</dbReference>
<gene>
    <name evidence="5" type="primary">LOC107811896</name>
</gene>
<dbReference type="GO" id="GO:0004672">
    <property type="term" value="F:protein kinase activity"/>
    <property type="evidence" value="ECO:0007669"/>
    <property type="project" value="InterPro"/>
</dbReference>
<dbReference type="SMART" id="SM00473">
    <property type="entry name" value="PAN_AP"/>
    <property type="match status" value="1"/>
</dbReference>
<dbReference type="CDD" id="cd01098">
    <property type="entry name" value="PAN_AP_plant"/>
    <property type="match status" value="1"/>
</dbReference>
<name>A0A1S4BU26_TOBAC</name>
<dbReference type="InterPro" id="IPR000719">
    <property type="entry name" value="Prot_kinase_dom"/>
</dbReference>
<dbReference type="OMA" id="IYIRIDS"/>
<dbReference type="KEGG" id="nta:107811896"/>
<dbReference type="Pfam" id="PF07714">
    <property type="entry name" value="PK_Tyr_Ser-Thr"/>
    <property type="match status" value="1"/>
</dbReference>
<organism evidence="5">
    <name type="scientific">Nicotiana tabacum</name>
    <name type="common">Common tobacco</name>
    <dbReference type="NCBI Taxonomy" id="4097"/>
    <lineage>
        <taxon>Eukaryota</taxon>
        <taxon>Viridiplantae</taxon>
        <taxon>Streptophyta</taxon>
        <taxon>Embryophyta</taxon>
        <taxon>Tracheophyta</taxon>
        <taxon>Spermatophyta</taxon>
        <taxon>Magnoliopsida</taxon>
        <taxon>eudicotyledons</taxon>
        <taxon>Gunneridae</taxon>
        <taxon>Pentapetalae</taxon>
        <taxon>asterids</taxon>
        <taxon>lamiids</taxon>
        <taxon>Solanales</taxon>
        <taxon>Solanaceae</taxon>
        <taxon>Nicotianoideae</taxon>
        <taxon>Nicotianeae</taxon>
        <taxon>Nicotiana</taxon>
    </lineage>
</organism>
<evidence type="ECO:0000313" key="5">
    <source>
        <dbReference type="RefSeq" id="XP_016492375.1"/>
    </source>
</evidence>
<evidence type="ECO:0000256" key="1">
    <source>
        <dbReference type="ARBA" id="ARBA00022729"/>
    </source>
</evidence>
<dbReference type="SUPFAM" id="SSF56112">
    <property type="entry name" value="Protein kinase-like (PK-like)"/>
    <property type="match status" value="1"/>
</dbReference>
<dbReference type="PANTHER" id="PTHR32444">
    <property type="entry name" value="BULB-TYPE LECTIN DOMAIN-CONTAINING PROTEIN"/>
    <property type="match status" value="1"/>
</dbReference>
<dbReference type="PROSITE" id="PS50948">
    <property type="entry name" value="PAN"/>
    <property type="match status" value="1"/>
</dbReference>
<sequence>MKLGKNFKTGHEVYISEWKKNSDPTPGNSLHIDPTGNPHGLIRRSTNVSARAGPWNGLCSILTRVVLTSNGYLQRLTWVDRTKNWHLYLNVPLDICDTYSLCGAYGSCDIDSSPVCGCLEKFVAKYPQQWEKGDWSEGCFRRSPFDCNKEHVFLKYFGIKLPDTKYSQYDKTMTLESCRQVCLKNCSCTTYSSLDISNGDKGFLFWFGELIDIRKLSGRGKDIYIRIDSSELGLILFLYIWKKKKKLRPEEDFELPLFQLLTIIRATNNFSVNNKMGEGGFGPVYKEIAVKRLSKTSKQGIDEFKNKVTYIAKLQHHSLVRLLGLCIRGEQKMFIYEYMPNKSLDYYISGLDFPPTKKA</sequence>
<proteinExistence type="predicted"/>
<evidence type="ECO:0000259" key="4">
    <source>
        <dbReference type="PROSITE" id="PS50948"/>
    </source>
</evidence>
<dbReference type="PANTHER" id="PTHR32444:SF122">
    <property type="entry name" value="RECEPTOR-LIKE SERINE_THREONINE-PROTEIN KINASE"/>
    <property type="match status" value="1"/>
</dbReference>
<dbReference type="InterPro" id="IPR000858">
    <property type="entry name" value="S_locus_glycoprot_dom"/>
</dbReference>
<dbReference type="InterPro" id="IPR011009">
    <property type="entry name" value="Kinase-like_dom_sf"/>
</dbReference>
<dbReference type="InterPro" id="IPR003609">
    <property type="entry name" value="Pan_app"/>
</dbReference>
<dbReference type="Pfam" id="PF00954">
    <property type="entry name" value="S_locus_glycop"/>
    <property type="match status" value="1"/>
</dbReference>
<dbReference type="Gene3D" id="3.50.4.10">
    <property type="entry name" value="Hepatocyte Growth Factor"/>
    <property type="match status" value="1"/>
</dbReference>
<dbReference type="OrthoDB" id="1304978at2759"/>
<accession>A0A1S4BU26</accession>
<keyword evidence="2" id="KW-1015">Disulfide bond</keyword>
<dbReference type="InterPro" id="IPR001245">
    <property type="entry name" value="Ser-Thr/Tyr_kinase_cat_dom"/>
</dbReference>
<protein>
    <submittedName>
        <fullName evidence="5">G-type lectin S-receptor-like serine/threonine-protein kinase At4g27290</fullName>
    </submittedName>
</protein>
<dbReference type="PROSITE" id="PS50011">
    <property type="entry name" value="PROTEIN_KINASE_DOM"/>
    <property type="match status" value="1"/>
</dbReference>
<dbReference type="Pfam" id="PF08276">
    <property type="entry name" value="PAN_2"/>
    <property type="match status" value="1"/>
</dbReference>
<dbReference type="RefSeq" id="XP_016492375.1">
    <property type="nucleotide sequence ID" value="XM_016636889.1"/>
</dbReference>
<feature type="domain" description="Apple" evidence="4">
    <location>
        <begin position="147"/>
        <end position="228"/>
    </location>
</feature>